<dbReference type="Proteomes" id="UP000019804">
    <property type="component" value="Unassembled WGS sequence"/>
</dbReference>
<comment type="subcellular location">
    <subcellularLocation>
        <location evidence="1">Cell membrane</location>
    </subcellularLocation>
</comment>
<comment type="similarity">
    <text evidence="2 5">Belongs to the band 7/mec-2 family. Flotillin subfamily.</text>
</comment>
<dbReference type="CDD" id="cd03399">
    <property type="entry name" value="SPFH_flotillin"/>
    <property type="match status" value="1"/>
</dbReference>
<proteinExistence type="inferred from homology"/>
<dbReference type="InterPro" id="IPR036013">
    <property type="entry name" value="Band_7/SPFH_dom_sf"/>
</dbReference>
<dbReference type="HOGENOM" id="CLU_030844_1_1_1"/>
<keyword evidence="3" id="KW-1003">Cell membrane</keyword>
<dbReference type="GeneID" id="63693492"/>
<evidence type="ECO:0000313" key="7">
    <source>
        <dbReference type="EMBL" id="EYE97373.1"/>
    </source>
</evidence>
<dbReference type="GO" id="GO:0005886">
    <property type="term" value="C:plasma membrane"/>
    <property type="evidence" value="ECO:0007669"/>
    <property type="project" value="UniProtKB-SubCell"/>
</dbReference>
<dbReference type="OrthoDB" id="6080404at2759"/>
<evidence type="ECO:0000256" key="5">
    <source>
        <dbReference type="RuleBase" id="RU366054"/>
    </source>
</evidence>
<evidence type="ECO:0000313" key="8">
    <source>
        <dbReference type="Proteomes" id="UP000019804"/>
    </source>
</evidence>
<protein>
    <recommendedName>
        <fullName evidence="6">Band 7 domain-containing protein</fullName>
    </recommendedName>
</protein>
<feature type="domain" description="Band 7" evidence="6">
    <location>
        <begin position="7"/>
        <end position="194"/>
    </location>
</feature>
<evidence type="ECO:0000259" key="6">
    <source>
        <dbReference type="Pfam" id="PF01145"/>
    </source>
</evidence>
<dbReference type="EMBL" id="KK088416">
    <property type="protein sequence ID" value="EYE97373.1"/>
    <property type="molecule type" value="Genomic_DNA"/>
</dbReference>
<organism evidence="7 8">
    <name type="scientific">Aspergillus ruber (strain CBS 135680)</name>
    <dbReference type="NCBI Taxonomy" id="1388766"/>
    <lineage>
        <taxon>Eukaryota</taxon>
        <taxon>Fungi</taxon>
        <taxon>Dikarya</taxon>
        <taxon>Ascomycota</taxon>
        <taxon>Pezizomycotina</taxon>
        <taxon>Eurotiomycetes</taxon>
        <taxon>Eurotiomycetidae</taxon>
        <taxon>Eurotiales</taxon>
        <taxon>Aspergillaceae</taxon>
        <taxon>Aspergillus</taxon>
        <taxon>Aspergillus subgen. Aspergillus</taxon>
    </lineage>
</organism>
<reference evidence="8" key="1">
    <citation type="journal article" date="2014" name="Nat. Commun.">
        <title>Genomic adaptations of the halophilic Dead Sea filamentous fungus Eurotium rubrum.</title>
        <authorList>
            <person name="Kis-Papo T."/>
            <person name="Weig A.R."/>
            <person name="Riley R."/>
            <person name="Persoh D."/>
            <person name="Salamov A."/>
            <person name="Sun H."/>
            <person name="Lipzen A."/>
            <person name="Wasser S.P."/>
            <person name="Rambold G."/>
            <person name="Grigoriev I.V."/>
            <person name="Nevo E."/>
        </authorList>
    </citation>
    <scope>NUCLEOTIDE SEQUENCE [LARGE SCALE GENOMIC DNA]</scope>
    <source>
        <strain evidence="8">CBS 135680</strain>
    </source>
</reference>
<dbReference type="SUPFAM" id="SSF117892">
    <property type="entry name" value="Band 7/SPFH domain"/>
    <property type="match status" value="1"/>
</dbReference>
<evidence type="ECO:0000256" key="3">
    <source>
        <dbReference type="ARBA" id="ARBA00022475"/>
    </source>
</evidence>
<keyword evidence="8" id="KW-1185">Reference proteome</keyword>
<dbReference type="AlphaFoldDB" id="A0A017SK78"/>
<dbReference type="Pfam" id="PF01145">
    <property type="entry name" value="Band_7"/>
    <property type="match status" value="1"/>
</dbReference>
<dbReference type="Gene3D" id="3.30.479.30">
    <property type="entry name" value="Band 7 domain"/>
    <property type="match status" value="1"/>
</dbReference>
<evidence type="ECO:0000256" key="2">
    <source>
        <dbReference type="ARBA" id="ARBA00007161"/>
    </source>
</evidence>
<dbReference type="InterPro" id="IPR027705">
    <property type="entry name" value="Flotillin_fam"/>
</dbReference>
<accession>A0A017SK78</accession>
<evidence type="ECO:0000256" key="1">
    <source>
        <dbReference type="ARBA" id="ARBA00004236"/>
    </source>
</evidence>
<keyword evidence="4" id="KW-0472">Membrane</keyword>
<gene>
    <name evidence="7" type="ORF">EURHEDRAFT_331739</name>
</gene>
<name>A0A017SK78_ASPRC</name>
<dbReference type="STRING" id="1388766.A0A017SK78"/>
<evidence type="ECO:0000256" key="4">
    <source>
        <dbReference type="ARBA" id="ARBA00023136"/>
    </source>
</evidence>
<dbReference type="PANTHER" id="PTHR13806:SF31">
    <property type="entry name" value="FLOTILLIN-LIKE PROTEIN 1-RELATED"/>
    <property type="match status" value="1"/>
</dbReference>
<dbReference type="PANTHER" id="PTHR13806">
    <property type="entry name" value="FLOTILLIN-RELATED"/>
    <property type="match status" value="1"/>
</dbReference>
<sequence length="460" mass="51095">MRYAISRPSEYLLLTGAGVDDIQIKKKAFVMPWQRCSRISVAPFDFSMNLQAMTSEKLQFSLPAVFTIGPETGKDALEKYARLLSGNSGSEFQKNAPASAVKHHIQDIVKGIIEGETRVIVSSMSMEEIFKERQVFKNKVIGNVQNELEEFGLKIYNANVKELQDTPGSEYFAFLSRKAHEGALNQARVDVAEARMRGEIGESEKQGKTKQEISKIDAETAVLETKRKAEKAKADADLVDCKTALNARNEMSKITATRQNEMKEAELQKQLQAKMAETELERRRANEVTKSKVAREAAQETANASYYTEEKAADAHLYKRKMEADALYYRQSKEADAAFYKQQREAEGLLELSKGYGALVDVLGGPQAFLQFQMMQNGTYEKLAHANAQAINGLQPKITTWNTGNGDVGDSAAPIRDIMQNLPPLLSTIQEQTGISPPTWLAQMPNGYSKDPNITKASSG</sequence>
<dbReference type="InterPro" id="IPR001107">
    <property type="entry name" value="Band_7"/>
</dbReference>
<dbReference type="RefSeq" id="XP_040641061.1">
    <property type="nucleotide sequence ID" value="XM_040778368.1"/>
</dbReference>